<reference evidence="1 2" key="1">
    <citation type="submission" date="2018-04" db="EMBL/GenBank/DDBJ databases">
        <title>WGS assembly of Panicum hallii var. hallii HAL2.</title>
        <authorList>
            <person name="Lovell J."/>
            <person name="Jenkins J."/>
            <person name="Lowry D."/>
            <person name="Mamidi S."/>
            <person name="Sreedasyam A."/>
            <person name="Weng X."/>
            <person name="Barry K."/>
            <person name="Bonette J."/>
            <person name="Campitelli B."/>
            <person name="Daum C."/>
            <person name="Gordon S."/>
            <person name="Gould B."/>
            <person name="Lipzen A."/>
            <person name="MacQueen A."/>
            <person name="Palacio-Mejia J."/>
            <person name="Plott C."/>
            <person name="Shakirov E."/>
            <person name="Shu S."/>
            <person name="Yoshinaga Y."/>
            <person name="Zane M."/>
            <person name="Rokhsar D."/>
            <person name="Grimwood J."/>
            <person name="Schmutz J."/>
            <person name="Juenger T."/>
        </authorList>
    </citation>
    <scope>NUCLEOTIDE SEQUENCE [LARGE SCALE GENOMIC DNA]</scope>
    <source>
        <strain evidence="2">cv. HAL2</strain>
    </source>
</reference>
<organism evidence="1 2">
    <name type="scientific">Panicum hallii var. hallii</name>
    <dbReference type="NCBI Taxonomy" id="1504633"/>
    <lineage>
        <taxon>Eukaryota</taxon>
        <taxon>Viridiplantae</taxon>
        <taxon>Streptophyta</taxon>
        <taxon>Embryophyta</taxon>
        <taxon>Tracheophyta</taxon>
        <taxon>Spermatophyta</taxon>
        <taxon>Magnoliopsida</taxon>
        <taxon>Liliopsida</taxon>
        <taxon>Poales</taxon>
        <taxon>Poaceae</taxon>
        <taxon>PACMAD clade</taxon>
        <taxon>Panicoideae</taxon>
        <taxon>Panicodae</taxon>
        <taxon>Paniceae</taxon>
        <taxon>Panicinae</taxon>
        <taxon>Panicum</taxon>
        <taxon>Panicum sect. Panicum</taxon>
    </lineage>
</organism>
<keyword evidence="2" id="KW-1185">Reference proteome</keyword>
<accession>A0A2T7C9X0</accession>
<sequence>MTASGGSRQPRAASSLASAVAGGVMAVRSRMRIASACRPRMQWMATATWSLMASSSSAPSPRRLSTRAARSANSSVCTALPLSLLAARVDTSVARAKVKAETTVTRRWSRSRWFGGNEREKVRRSGR</sequence>
<gene>
    <name evidence="1" type="ORF">GQ55_9G393300</name>
</gene>
<evidence type="ECO:0000313" key="1">
    <source>
        <dbReference type="EMBL" id="PUZ40053.1"/>
    </source>
</evidence>
<protein>
    <submittedName>
        <fullName evidence="1">Uncharacterized protein</fullName>
    </submittedName>
</protein>
<dbReference type="Proteomes" id="UP000244336">
    <property type="component" value="Chromosome 9"/>
</dbReference>
<dbReference type="Gramene" id="PUZ40053">
    <property type="protein sequence ID" value="PUZ40053"/>
    <property type="gene ID" value="GQ55_9G393300"/>
</dbReference>
<dbReference type="EMBL" id="CM009757">
    <property type="protein sequence ID" value="PUZ40053.1"/>
    <property type="molecule type" value="Genomic_DNA"/>
</dbReference>
<evidence type="ECO:0000313" key="2">
    <source>
        <dbReference type="Proteomes" id="UP000244336"/>
    </source>
</evidence>
<proteinExistence type="predicted"/>
<name>A0A2T7C9X0_9POAL</name>
<dbReference type="AlphaFoldDB" id="A0A2T7C9X0"/>